<name>A0A2T1E2J2_9CYAN</name>
<protein>
    <recommendedName>
        <fullName evidence="4">Lipoprotein</fullName>
    </recommendedName>
</protein>
<reference evidence="3" key="1">
    <citation type="submission" date="2018-02" db="EMBL/GenBank/DDBJ databases">
        <authorList>
            <person name="Moore K."/>
            <person name="Momper L."/>
        </authorList>
    </citation>
    <scope>NUCLEOTIDE SEQUENCE [LARGE SCALE GENOMIC DNA]</scope>
    <source>
        <strain evidence="3">ULC18</strain>
    </source>
</reference>
<dbReference type="EMBL" id="PVWK01000098">
    <property type="protein sequence ID" value="PSB26947.1"/>
    <property type="molecule type" value="Genomic_DNA"/>
</dbReference>
<evidence type="ECO:0008006" key="4">
    <source>
        <dbReference type="Google" id="ProtNLM"/>
    </source>
</evidence>
<evidence type="ECO:0000256" key="1">
    <source>
        <dbReference type="SAM" id="MobiDB-lite"/>
    </source>
</evidence>
<comment type="caution">
    <text evidence="2">The sequence shown here is derived from an EMBL/GenBank/DDBJ whole genome shotgun (WGS) entry which is preliminary data.</text>
</comment>
<evidence type="ECO:0000313" key="3">
    <source>
        <dbReference type="Proteomes" id="UP000239576"/>
    </source>
</evidence>
<sequence>MSNVNRLVTIALVSVMVGCAKTPQAPPQAQTSPATFSVTAPIKKAKQTAVDVRQKGLEHEQLDPQAQPDQSPDPSK</sequence>
<proteinExistence type="predicted"/>
<accession>A0A2T1E2J2</accession>
<dbReference type="RefSeq" id="WP_106257565.1">
    <property type="nucleotide sequence ID" value="NZ_CAWNSW010000133.1"/>
</dbReference>
<dbReference type="PROSITE" id="PS51257">
    <property type="entry name" value="PROKAR_LIPOPROTEIN"/>
    <property type="match status" value="1"/>
</dbReference>
<evidence type="ECO:0000313" key="2">
    <source>
        <dbReference type="EMBL" id="PSB26947.1"/>
    </source>
</evidence>
<feature type="compositionally biased region" description="Low complexity" evidence="1">
    <location>
        <begin position="63"/>
        <end position="76"/>
    </location>
</feature>
<dbReference type="AlphaFoldDB" id="A0A2T1E2J2"/>
<organism evidence="2 3">
    <name type="scientific">Stenomitos frigidus ULC18</name>
    <dbReference type="NCBI Taxonomy" id="2107698"/>
    <lineage>
        <taxon>Bacteria</taxon>
        <taxon>Bacillati</taxon>
        <taxon>Cyanobacteriota</taxon>
        <taxon>Cyanophyceae</taxon>
        <taxon>Leptolyngbyales</taxon>
        <taxon>Leptolyngbyaceae</taxon>
        <taxon>Stenomitos</taxon>
    </lineage>
</organism>
<reference evidence="2 3" key="2">
    <citation type="submission" date="2018-03" db="EMBL/GenBank/DDBJ databases">
        <title>The ancient ancestry and fast evolution of plastids.</title>
        <authorList>
            <person name="Moore K.R."/>
            <person name="Magnabosco C."/>
            <person name="Momper L."/>
            <person name="Gold D.A."/>
            <person name="Bosak T."/>
            <person name="Fournier G.P."/>
        </authorList>
    </citation>
    <scope>NUCLEOTIDE SEQUENCE [LARGE SCALE GENOMIC DNA]</scope>
    <source>
        <strain evidence="2 3">ULC18</strain>
    </source>
</reference>
<gene>
    <name evidence="2" type="ORF">C7B82_17450</name>
</gene>
<feature type="compositionally biased region" description="Basic and acidic residues" evidence="1">
    <location>
        <begin position="52"/>
        <end position="62"/>
    </location>
</feature>
<feature type="region of interest" description="Disordered" evidence="1">
    <location>
        <begin position="47"/>
        <end position="76"/>
    </location>
</feature>
<keyword evidence="3" id="KW-1185">Reference proteome</keyword>
<dbReference type="Proteomes" id="UP000239576">
    <property type="component" value="Unassembled WGS sequence"/>
</dbReference>